<dbReference type="Proteomes" id="UP001432027">
    <property type="component" value="Unassembled WGS sequence"/>
</dbReference>
<dbReference type="InterPro" id="IPR019172">
    <property type="entry name" value="Osteopetrosis-assoc_TM_1"/>
</dbReference>
<feature type="chain" id="PRO_5043416912" description="Osteopetrosis-associated transmembrane protein 1" evidence="3">
    <location>
        <begin position="18"/>
        <end position="326"/>
    </location>
</feature>
<keyword evidence="2" id="KW-0812">Transmembrane</keyword>
<keyword evidence="3" id="KW-0732">Signal</keyword>
<accession>A0AAV5SLR2</accession>
<feature type="compositionally biased region" description="Low complexity" evidence="1">
    <location>
        <begin position="301"/>
        <end position="310"/>
    </location>
</feature>
<protein>
    <recommendedName>
        <fullName evidence="6">Osteopetrosis-associated transmembrane protein 1</fullName>
    </recommendedName>
</protein>
<feature type="region of interest" description="Disordered" evidence="1">
    <location>
        <begin position="292"/>
        <end position="326"/>
    </location>
</feature>
<evidence type="ECO:0000256" key="3">
    <source>
        <dbReference type="SAM" id="SignalP"/>
    </source>
</evidence>
<feature type="transmembrane region" description="Helical" evidence="2">
    <location>
        <begin position="242"/>
        <end position="263"/>
    </location>
</feature>
<dbReference type="AlphaFoldDB" id="A0AAV5SLR2"/>
<evidence type="ECO:0000313" key="4">
    <source>
        <dbReference type="EMBL" id="GMS83900.1"/>
    </source>
</evidence>
<dbReference type="PANTHER" id="PTHR15644">
    <property type="entry name" value="OSTEOPETROSIS ASSOCIATED TRANSMEMBRANE PROTEIN 1"/>
    <property type="match status" value="1"/>
</dbReference>
<keyword evidence="5" id="KW-1185">Reference proteome</keyword>
<keyword evidence="2" id="KW-0472">Membrane</keyword>
<dbReference type="EMBL" id="BTSX01000002">
    <property type="protein sequence ID" value="GMS83900.1"/>
    <property type="molecule type" value="Genomic_DNA"/>
</dbReference>
<dbReference type="PANTHER" id="PTHR15644:SF2">
    <property type="entry name" value="OSTEOPETROSIS-ASSOCIATED TRANSMEMBRANE PROTEIN 1"/>
    <property type="match status" value="1"/>
</dbReference>
<name>A0AAV5SLR2_9BILA</name>
<reference evidence="4" key="1">
    <citation type="submission" date="2023-10" db="EMBL/GenBank/DDBJ databases">
        <title>Genome assembly of Pristionchus species.</title>
        <authorList>
            <person name="Yoshida K."/>
            <person name="Sommer R.J."/>
        </authorList>
    </citation>
    <scope>NUCLEOTIDE SEQUENCE</scope>
    <source>
        <strain evidence="4">RS0144</strain>
    </source>
</reference>
<dbReference type="Pfam" id="PF09777">
    <property type="entry name" value="OSTMP1"/>
    <property type="match status" value="1"/>
</dbReference>
<evidence type="ECO:0000313" key="5">
    <source>
        <dbReference type="Proteomes" id="UP001432027"/>
    </source>
</evidence>
<keyword evidence="2" id="KW-1133">Transmembrane helix</keyword>
<evidence type="ECO:0000256" key="1">
    <source>
        <dbReference type="SAM" id="MobiDB-lite"/>
    </source>
</evidence>
<evidence type="ECO:0000256" key="2">
    <source>
        <dbReference type="SAM" id="Phobius"/>
    </source>
</evidence>
<organism evidence="4 5">
    <name type="scientific">Pristionchus entomophagus</name>
    <dbReference type="NCBI Taxonomy" id="358040"/>
    <lineage>
        <taxon>Eukaryota</taxon>
        <taxon>Metazoa</taxon>
        <taxon>Ecdysozoa</taxon>
        <taxon>Nematoda</taxon>
        <taxon>Chromadorea</taxon>
        <taxon>Rhabditida</taxon>
        <taxon>Rhabditina</taxon>
        <taxon>Diplogasteromorpha</taxon>
        <taxon>Diplogasteroidea</taxon>
        <taxon>Neodiplogasteridae</taxon>
        <taxon>Pristionchus</taxon>
    </lineage>
</organism>
<evidence type="ECO:0008006" key="6">
    <source>
        <dbReference type="Google" id="ProtNLM"/>
    </source>
</evidence>
<proteinExistence type="predicted"/>
<feature type="signal peptide" evidence="3">
    <location>
        <begin position="1"/>
        <end position="17"/>
    </location>
</feature>
<comment type="caution">
    <text evidence="4">The sequence shown here is derived from an EMBL/GenBank/DDBJ whole genome shotgun (WGS) entry which is preliminary data.</text>
</comment>
<sequence length="326" mass="37164">MRLLTLLLLLAVQFSSQKSPNIAYDLSSIAESAAPWDIDGPCQVYVERLSVAIGSIVQCAANYTIPPKVCTNCIDEYIKYRHVEYDTKHLDKVWSLDNSTCSDVIYRNYLLSYVNELSQAVDTRIWDISRCADCISIEWNFENQTSSFHYSDNVITFKDKLELWRACISNYSDVGSLVDQNNTAICVNCNDLFTDLYKFYWTIYVTPNVQFCVDVETTMNDTVRLWNNVWNCSTTQDRKREFVPVTITAGLLVLFTVFFYLSSYIQGGGEVRRFVQYSTLADPRPARQHLLSTSASETNMSSRASRSSGSTNPLSARRPRANGQRD</sequence>
<gene>
    <name evidence="4" type="ORF">PENTCL1PPCAC_6075</name>
</gene>
<dbReference type="GO" id="GO:0005829">
    <property type="term" value="C:cytosol"/>
    <property type="evidence" value="ECO:0007669"/>
    <property type="project" value="TreeGrafter"/>
</dbReference>